<dbReference type="GO" id="GO:0005524">
    <property type="term" value="F:ATP binding"/>
    <property type="evidence" value="ECO:0007669"/>
    <property type="project" value="InterPro"/>
</dbReference>
<dbReference type="EMBL" id="PRLB01000015">
    <property type="protein sequence ID" value="RAW52544.1"/>
    <property type="molecule type" value="Genomic_DNA"/>
</dbReference>
<evidence type="ECO:0000259" key="1">
    <source>
        <dbReference type="Pfam" id="PF13538"/>
    </source>
</evidence>
<proteinExistence type="predicted"/>
<name>A0A329TTG1_9FIRM</name>
<dbReference type="PANTHER" id="PTHR11070">
    <property type="entry name" value="UVRD / RECB / PCRA DNA HELICASE FAMILY MEMBER"/>
    <property type="match status" value="1"/>
</dbReference>
<dbReference type="InterPro" id="IPR000212">
    <property type="entry name" value="DNA_helicase_UvrD/REP"/>
</dbReference>
<dbReference type="PANTHER" id="PTHR11070:SF2">
    <property type="entry name" value="ATP-DEPENDENT DNA HELICASE SRS2"/>
    <property type="match status" value="1"/>
</dbReference>
<dbReference type="AlphaFoldDB" id="A0A329TTG1"/>
<dbReference type="Proteomes" id="UP000251144">
    <property type="component" value="Unassembled WGS sequence"/>
</dbReference>
<dbReference type="GO" id="GO:0033202">
    <property type="term" value="C:DNA helicase complex"/>
    <property type="evidence" value="ECO:0007669"/>
    <property type="project" value="TreeGrafter"/>
</dbReference>
<reference evidence="2 3" key="1">
    <citation type="submission" date="2018-02" db="EMBL/GenBank/DDBJ databases">
        <title>Complete genome sequencing of Faecalibacterium prausnitzii strains isolated from the human gut.</title>
        <authorList>
            <person name="Fitzgerald B.C."/>
            <person name="Shkoporov A.N."/>
            <person name="Ross P.R."/>
            <person name="Hill C."/>
        </authorList>
    </citation>
    <scope>NUCLEOTIDE SEQUENCE [LARGE SCALE GENOMIC DNA]</scope>
    <source>
        <strain evidence="2 3">APC942/32-1</strain>
    </source>
</reference>
<dbReference type="GO" id="GO:0003677">
    <property type="term" value="F:DNA binding"/>
    <property type="evidence" value="ECO:0007669"/>
    <property type="project" value="InterPro"/>
</dbReference>
<dbReference type="GO" id="GO:0005829">
    <property type="term" value="C:cytosol"/>
    <property type="evidence" value="ECO:0007669"/>
    <property type="project" value="TreeGrafter"/>
</dbReference>
<sequence>MVTTITGTTNKPVSSDRLKNYFSAHNEFDGILYIGYPIIGTVEGAYPIDALWISPKQGLVVFNLIEGKRLGDYQDDQDDSYNKVESRLKGHRELVYKRQLQVSINVITFAPAIVTLPENDDYPVCNENTITNQICDLNWEHPEYYEKLVSVLQSVSMIRKGRKKREVKHSESRGAKLQQLEESVANLDNAQGRAVIETVEGVQRIRGLAGSGKTIVLALKAAYLHAQHPEWKIAVTFNTRSLKGQLKQLINSFYIEQTSMEPDWDNLQIIHAWGSSSKTPGIYYNFCVENGLECLDYSSARNQFGRNMAFSGVCEKAISEIENAAPMYDAILIDEAQDFPVSFLQLCYKILCEPKRLVYAYDELQNLNLQSLPSPEELFGTNNEGNPNVRFNYEPDGTSKQDIILEKCYRNSRPALVSAHALGFGIYREPDAFSDIGLVQMFEQKNLWKEIGYSVIEGELEDGKRVVLARTENSSPKFLESHSPIDDLILFKSFKTKHEQDVWVASEIEKNLRDDELRADDIIVINPDPITTKDAVASIRKILYDKGIQSHVAGVDSSPDVFFDTDNESVAFTGIYRAKGNEAAMVYVINAHDCFQADDINMLNSDNAKIRNRLFTAMTRSKAWVRVVGIGSQMDHLKAEYEKVKEKGFTLDFIYPTEEQRKYLNIVNRDISNAEKENIARRRKSVADLLQDIEEGRIYVDDLGSEQIERLNKILNSRRSE</sequence>
<dbReference type="RefSeq" id="WP_158401608.1">
    <property type="nucleotide sequence ID" value="NZ_PRLB01000015.1"/>
</dbReference>
<feature type="domain" description="UvrD-like helicase C-terminal" evidence="1">
    <location>
        <begin position="574"/>
        <end position="628"/>
    </location>
</feature>
<dbReference type="Gene3D" id="3.40.50.300">
    <property type="entry name" value="P-loop containing nucleotide triphosphate hydrolases"/>
    <property type="match status" value="2"/>
</dbReference>
<dbReference type="GO" id="GO:0000725">
    <property type="term" value="P:recombinational repair"/>
    <property type="evidence" value="ECO:0007669"/>
    <property type="project" value="TreeGrafter"/>
</dbReference>
<keyword evidence="2" id="KW-0378">Hydrolase</keyword>
<dbReference type="SUPFAM" id="SSF52540">
    <property type="entry name" value="P-loop containing nucleoside triphosphate hydrolases"/>
    <property type="match status" value="1"/>
</dbReference>
<dbReference type="InterPro" id="IPR027785">
    <property type="entry name" value="UvrD-like_helicase_C"/>
</dbReference>
<accession>A0A329TTG1</accession>
<keyword evidence="2" id="KW-0347">Helicase</keyword>
<keyword evidence="2" id="KW-0547">Nucleotide-binding</keyword>
<protein>
    <submittedName>
        <fullName evidence="2">Helicase</fullName>
    </submittedName>
</protein>
<dbReference type="InterPro" id="IPR027417">
    <property type="entry name" value="P-loop_NTPase"/>
</dbReference>
<dbReference type="GO" id="GO:0043138">
    <property type="term" value="F:3'-5' DNA helicase activity"/>
    <property type="evidence" value="ECO:0007669"/>
    <property type="project" value="TreeGrafter"/>
</dbReference>
<evidence type="ECO:0000313" key="2">
    <source>
        <dbReference type="EMBL" id="RAW52544.1"/>
    </source>
</evidence>
<dbReference type="Pfam" id="PF13538">
    <property type="entry name" value="UvrD_C_2"/>
    <property type="match status" value="1"/>
</dbReference>
<gene>
    <name evidence="2" type="ORF">C4N26_12670</name>
</gene>
<keyword evidence="2" id="KW-0067">ATP-binding</keyword>
<dbReference type="OrthoDB" id="9758243at2"/>
<evidence type="ECO:0000313" key="3">
    <source>
        <dbReference type="Proteomes" id="UP000251144"/>
    </source>
</evidence>
<comment type="caution">
    <text evidence="2">The sequence shown here is derived from an EMBL/GenBank/DDBJ whole genome shotgun (WGS) entry which is preliminary data.</text>
</comment>
<organism evidence="2 3">
    <name type="scientific">Faecalibacterium prausnitzii</name>
    <dbReference type="NCBI Taxonomy" id="853"/>
    <lineage>
        <taxon>Bacteria</taxon>
        <taxon>Bacillati</taxon>
        <taxon>Bacillota</taxon>
        <taxon>Clostridia</taxon>
        <taxon>Eubacteriales</taxon>
        <taxon>Oscillospiraceae</taxon>
        <taxon>Faecalibacterium</taxon>
    </lineage>
</organism>